<keyword evidence="3" id="KW-1185">Reference proteome</keyword>
<feature type="chain" id="PRO_5044076058" description="Tenascin-X" evidence="1">
    <location>
        <begin position="25"/>
        <end position="117"/>
    </location>
</feature>
<comment type="caution">
    <text evidence="2">The sequence shown here is derived from an EMBL/GenBank/DDBJ whole genome shotgun (WGS) entry which is preliminary data.</text>
</comment>
<organism evidence="2 3">
    <name type="scientific">Corallococcus exercitus</name>
    <dbReference type="NCBI Taxonomy" id="2316736"/>
    <lineage>
        <taxon>Bacteria</taxon>
        <taxon>Pseudomonadati</taxon>
        <taxon>Myxococcota</taxon>
        <taxon>Myxococcia</taxon>
        <taxon>Myxococcales</taxon>
        <taxon>Cystobacterineae</taxon>
        <taxon>Myxococcaceae</taxon>
        <taxon>Corallococcus</taxon>
    </lineage>
</organism>
<evidence type="ECO:0000256" key="1">
    <source>
        <dbReference type="SAM" id="SignalP"/>
    </source>
</evidence>
<proteinExistence type="predicted"/>
<sequence length="117" mass="12280">MKRQSLFLALLVLPLLACGGVDVASEDVTPETELGSVESQLQPNWASCSGDSDCISNRCGCNGGTTRVCLPNSTYPKQCGNWTACTSDSQCTSNWCGCNGGQVSVCLPNSSYPKTCT</sequence>
<evidence type="ECO:0000313" key="3">
    <source>
        <dbReference type="Proteomes" id="UP000563426"/>
    </source>
</evidence>
<dbReference type="AlphaFoldDB" id="A0A3A8I4W0"/>
<dbReference type="Proteomes" id="UP000563426">
    <property type="component" value="Unassembled WGS sequence"/>
</dbReference>
<dbReference type="OrthoDB" id="5513150at2"/>
<dbReference type="EMBL" id="JABFJV010000044">
    <property type="protein sequence ID" value="NOK33675.1"/>
    <property type="molecule type" value="Genomic_DNA"/>
</dbReference>
<accession>A0A3A8I4W0</accession>
<evidence type="ECO:0008006" key="4">
    <source>
        <dbReference type="Google" id="ProtNLM"/>
    </source>
</evidence>
<feature type="signal peptide" evidence="1">
    <location>
        <begin position="1"/>
        <end position="24"/>
    </location>
</feature>
<name>A0A3A8I4W0_9BACT</name>
<reference evidence="2 3" key="1">
    <citation type="submission" date="2020-05" db="EMBL/GenBank/DDBJ databases">
        <authorList>
            <person name="Whitworth D."/>
        </authorList>
    </citation>
    <scope>NUCLEOTIDE SEQUENCE [LARGE SCALE GENOMIC DNA]</scope>
    <source>
        <strain evidence="2 3">AB043B</strain>
    </source>
</reference>
<evidence type="ECO:0000313" key="2">
    <source>
        <dbReference type="EMBL" id="NOK33675.1"/>
    </source>
</evidence>
<dbReference type="RefSeq" id="WP_120526063.1">
    <property type="nucleotide sequence ID" value="NZ_JABFJV010000044.1"/>
</dbReference>
<keyword evidence="1" id="KW-0732">Signal</keyword>
<protein>
    <recommendedName>
        <fullName evidence="4">Tenascin-X</fullName>
    </recommendedName>
</protein>
<gene>
    <name evidence="2" type="ORF">HMI49_10740</name>
</gene>